<sequence length="59" mass="6246">LRGGCVCVRPMSGGGSCPHWGLGGVSLWVTPPLFPQLGPWLAVEIPDLVAKGIIQHKEK</sequence>
<feature type="non-terminal residue" evidence="1">
    <location>
        <position position="59"/>
    </location>
</feature>
<organism evidence="1 2">
    <name type="scientific">Cepphus grylle</name>
    <name type="common">Black guillemot</name>
    <name type="synonym">Alca grylle</name>
    <dbReference type="NCBI Taxonomy" id="28697"/>
    <lineage>
        <taxon>Eukaryota</taxon>
        <taxon>Metazoa</taxon>
        <taxon>Chordata</taxon>
        <taxon>Craniata</taxon>
        <taxon>Vertebrata</taxon>
        <taxon>Euteleostomi</taxon>
        <taxon>Archelosauria</taxon>
        <taxon>Archosauria</taxon>
        <taxon>Dinosauria</taxon>
        <taxon>Saurischia</taxon>
        <taxon>Theropoda</taxon>
        <taxon>Coelurosauria</taxon>
        <taxon>Aves</taxon>
        <taxon>Neognathae</taxon>
        <taxon>Neoaves</taxon>
        <taxon>Charadriiformes</taxon>
        <taxon>Alcidae</taxon>
        <taxon>Cepphus</taxon>
    </lineage>
</organism>
<dbReference type="InterPro" id="IPR016135">
    <property type="entry name" value="UBQ-conjugating_enzyme/RWD"/>
</dbReference>
<reference evidence="1 2" key="1">
    <citation type="submission" date="2019-09" db="EMBL/GenBank/DDBJ databases">
        <title>Bird 10,000 Genomes (B10K) Project - Family phase.</title>
        <authorList>
            <person name="Zhang G."/>
        </authorList>
    </citation>
    <scope>NUCLEOTIDE SEQUENCE [LARGE SCALE GENOMIC DNA]</scope>
    <source>
        <strain evidence="1">OUT-0020</strain>
        <tissue evidence="1">Liver</tissue>
    </source>
</reference>
<evidence type="ECO:0000313" key="1">
    <source>
        <dbReference type="EMBL" id="NXV25241.1"/>
    </source>
</evidence>
<evidence type="ECO:0000313" key="2">
    <source>
        <dbReference type="Proteomes" id="UP000578766"/>
    </source>
</evidence>
<accession>A0A7L3SF40</accession>
<proteinExistence type="predicted"/>
<name>A0A7L3SF40_CEPGR</name>
<dbReference type="EMBL" id="VZUD01034806">
    <property type="protein sequence ID" value="NXV25241.1"/>
    <property type="molecule type" value="Genomic_DNA"/>
</dbReference>
<protein>
    <submittedName>
        <fullName evidence="1">UFC1 enzyme</fullName>
    </submittedName>
</protein>
<gene>
    <name evidence="1" type="primary">Ufc1</name>
    <name evidence="1" type="ORF">CEPGRY_R16164</name>
</gene>
<keyword evidence="2" id="KW-1185">Reference proteome</keyword>
<comment type="caution">
    <text evidence="1">The sequence shown here is derived from an EMBL/GenBank/DDBJ whole genome shotgun (WGS) entry which is preliminary data.</text>
</comment>
<feature type="non-terminal residue" evidence="1">
    <location>
        <position position="1"/>
    </location>
</feature>
<dbReference type="Proteomes" id="UP000578766">
    <property type="component" value="Unassembled WGS sequence"/>
</dbReference>
<dbReference type="AlphaFoldDB" id="A0A7L3SF40"/>
<dbReference type="Gene3D" id="3.10.110.10">
    <property type="entry name" value="Ubiquitin Conjugating Enzyme"/>
    <property type="match status" value="1"/>
</dbReference>